<proteinExistence type="inferred from homology"/>
<reference evidence="11 12" key="1">
    <citation type="submission" date="2017-04" db="EMBL/GenBank/DDBJ databases">
        <title>A new member of the family Flavobacteriaceae isolated from ascidians.</title>
        <authorList>
            <person name="Chen L."/>
        </authorList>
    </citation>
    <scope>NUCLEOTIDE SEQUENCE [LARGE SCALE GENOMIC DNA]</scope>
    <source>
        <strain evidence="11 12">HQA918</strain>
    </source>
</reference>
<evidence type="ECO:0000256" key="3">
    <source>
        <dbReference type="ARBA" id="ARBA00005833"/>
    </source>
</evidence>
<dbReference type="Proteomes" id="UP000219559">
    <property type="component" value="Unassembled WGS sequence"/>
</dbReference>
<dbReference type="PANTHER" id="PTHR10742">
    <property type="entry name" value="FLAVIN MONOAMINE OXIDASE"/>
    <property type="match status" value="1"/>
</dbReference>
<keyword evidence="6" id="KW-0560">Oxidoreductase</keyword>
<comment type="pathway">
    <text evidence="2">Plant hormone metabolism; auxin biosynthesis.</text>
</comment>
<keyword evidence="12" id="KW-1185">Reference proteome</keyword>
<dbReference type="PRINTS" id="PR00757">
    <property type="entry name" value="AMINEOXDASEF"/>
</dbReference>
<dbReference type="AlphaFoldDB" id="A0A2A4G5Q0"/>
<dbReference type="InterPro" id="IPR001613">
    <property type="entry name" value="Flavin_amine_oxidase"/>
</dbReference>
<evidence type="ECO:0000256" key="9">
    <source>
        <dbReference type="PIRSR" id="PIRSR601613-1"/>
    </source>
</evidence>
<evidence type="ECO:0000256" key="1">
    <source>
        <dbReference type="ARBA" id="ARBA00001974"/>
    </source>
</evidence>
<comment type="cofactor">
    <cofactor evidence="1">
        <name>FAD</name>
        <dbReference type="ChEBI" id="CHEBI:57692"/>
    </cofactor>
</comment>
<comment type="catalytic activity">
    <reaction evidence="8">
        <text>L-tryptophan + O2 = indole-3-acetamide + CO2 + H2O</text>
        <dbReference type="Rhea" id="RHEA:16165"/>
        <dbReference type="ChEBI" id="CHEBI:15377"/>
        <dbReference type="ChEBI" id="CHEBI:15379"/>
        <dbReference type="ChEBI" id="CHEBI:16031"/>
        <dbReference type="ChEBI" id="CHEBI:16526"/>
        <dbReference type="ChEBI" id="CHEBI:57912"/>
        <dbReference type="EC" id="1.13.12.3"/>
    </reaction>
</comment>
<gene>
    <name evidence="11" type="ORF">B7P33_10790</name>
</gene>
<feature type="binding site" evidence="9">
    <location>
        <position position="42"/>
    </location>
    <ligand>
        <name>FAD</name>
        <dbReference type="ChEBI" id="CHEBI:57692"/>
    </ligand>
</feature>
<dbReference type="PANTHER" id="PTHR10742:SF410">
    <property type="entry name" value="LYSINE-SPECIFIC HISTONE DEMETHYLASE 2"/>
    <property type="match status" value="1"/>
</dbReference>
<comment type="similarity">
    <text evidence="3">Belongs to the tryptophan 2-monooxygenase family.</text>
</comment>
<dbReference type="EC" id="1.13.12.3" evidence="4"/>
<evidence type="ECO:0000259" key="10">
    <source>
        <dbReference type="Pfam" id="PF01593"/>
    </source>
</evidence>
<dbReference type="InterPro" id="IPR002937">
    <property type="entry name" value="Amino_oxidase"/>
</dbReference>
<comment type="caution">
    <text evidence="11">The sequence shown here is derived from an EMBL/GenBank/DDBJ whole genome shotgun (WGS) entry which is preliminary data.</text>
</comment>
<dbReference type="SUPFAM" id="SSF54373">
    <property type="entry name" value="FAD-linked reductases, C-terminal domain"/>
    <property type="match status" value="1"/>
</dbReference>
<evidence type="ECO:0000256" key="6">
    <source>
        <dbReference type="ARBA" id="ARBA00023002"/>
    </source>
</evidence>
<evidence type="ECO:0000256" key="7">
    <source>
        <dbReference type="ARBA" id="ARBA00023070"/>
    </source>
</evidence>
<evidence type="ECO:0000256" key="4">
    <source>
        <dbReference type="ARBA" id="ARBA00012535"/>
    </source>
</evidence>
<evidence type="ECO:0000313" key="12">
    <source>
        <dbReference type="Proteomes" id="UP000219559"/>
    </source>
</evidence>
<sequence length="445" mass="49527">MNFLIATCFLLTSIGSCNNSESINNDPSDSSKKVVIVGAGISGLAAANYFKDKGVNPIVLEASDKIGGRLRTDRSLGIAFDEGASWIHGPKGNPITSLATESGANTFLTRDDLVKVYDFNGTPYAESVLDKAEAQYRKNLNRLNGNTHQSFGDAFYGQHPQLRNDRLWTYMLSAFLEFDTGGDINKLSSTYFYDDEAFRGDDVIITNGFDRVTDFLAKGIDVRLNTKVQKIDYSQEKTIISTSQGQFEADYVLVTVPLGVLKQGVITFNPSLPKPTQNAINGLEMGSVNKFLLTWDAPFWDNQLQYIGYTPEQKGKFNYFLNVSKFTNAHALMTFAFGDYSKATESMSDAAITHEIMGHLKIIYGQDIPEPTHMLRTKWNIDSYTFGSYSFATKGTTAADFEVFEEPVDNKIFFAGEHTIVDYRGTVHGAYLSGIREAKKILRQY</sequence>
<dbReference type="InterPro" id="IPR036188">
    <property type="entry name" value="FAD/NAD-bd_sf"/>
</dbReference>
<evidence type="ECO:0000256" key="5">
    <source>
        <dbReference type="ARBA" id="ARBA00017871"/>
    </source>
</evidence>
<evidence type="ECO:0000256" key="2">
    <source>
        <dbReference type="ARBA" id="ARBA00004814"/>
    </source>
</evidence>
<feature type="binding site" evidence="9">
    <location>
        <begin position="61"/>
        <end position="62"/>
    </location>
    <ligand>
        <name>FAD</name>
        <dbReference type="ChEBI" id="CHEBI:57692"/>
    </ligand>
</feature>
<dbReference type="SUPFAM" id="SSF51905">
    <property type="entry name" value="FAD/NAD(P)-binding domain"/>
    <property type="match status" value="1"/>
</dbReference>
<feature type="binding site" evidence="9">
    <location>
        <position position="335"/>
    </location>
    <ligand>
        <name>substrate</name>
    </ligand>
</feature>
<evidence type="ECO:0000313" key="11">
    <source>
        <dbReference type="EMBL" id="PCE63753.1"/>
    </source>
</evidence>
<accession>A0A2A4G5Q0</accession>
<dbReference type="Gene3D" id="3.90.660.10">
    <property type="match status" value="1"/>
</dbReference>
<feature type="binding site" evidence="9">
    <location>
        <position position="228"/>
    </location>
    <ligand>
        <name>FAD</name>
        <dbReference type="ChEBI" id="CHEBI:57692"/>
    </ligand>
</feature>
<dbReference type="GO" id="GO:0009851">
    <property type="term" value="P:auxin biosynthetic process"/>
    <property type="evidence" value="ECO:0007669"/>
    <property type="project" value="UniProtKB-KW"/>
</dbReference>
<dbReference type="InterPro" id="IPR050281">
    <property type="entry name" value="Flavin_monoamine_oxidase"/>
</dbReference>
<dbReference type="Pfam" id="PF01593">
    <property type="entry name" value="Amino_oxidase"/>
    <property type="match status" value="1"/>
</dbReference>
<evidence type="ECO:0000256" key="8">
    <source>
        <dbReference type="ARBA" id="ARBA00047321"/>
    </source>
</evidence>
<feature type="domain" description="Amine oxidase" evidence="10">
    <location>
        <begin position="41"/>
        <end position="442"/>
    </location>
</feature>
<name>A0A2A4G5Q0_9FLAO</name>
<dbReference type="Gene3D" id="3.50.50.60">
    <property type="entry name" value="FAD/NAD(P)-binding domain"/>
    <property type="match status" value="1"/>
</dbReference>
<keyword evidence="7" id="KW-0073">Auxin biosynthesis</keyword>
<protein>
    <recommendedName>
        <fullName evidence="5">Tryptophan 2-monooxygenase</fullName>
        <ecNumber evidence="4">1.13.12.3</ecNumber>
    </recommendedName>
</protein>
<dbReference type="GO" id="GO:0050361">
    <property type="term" value="F:tryptophan 2-monooxygenase activity"/>
    <property type="evidence" value="ECO:0007669"/>
    <property type="project" value="UniProtKB-EC"/>
</dbReference>
<dbReference type="OrthoDB" id="9767561at2"/>
<dbReference type="EMBL" id="NBWU01000004">
    <property type="protein sequence ID" value="PCE63753.1"/>
    <property type="molecule type" value="Genomic_DNA"/>
</dbReference>
<organism evidence="11 12">
    <name type="scientific">Sediminicola luteus</name>
    <dbReference type="NCBI Taxonomy" id="319238"/>
    <lineage>
        <taxon>Bacteria</taxon>
        <taxon>Pseudomonadati</taxon>
        <taxon>Bacteroidota</taxon>
        <taxon>Flavobacteriia</taxon>
        <taxon>Flavobacteriales</taxon>
        <taxon>Flavobacteriaceae</taxon>
        <taxon>Sediminicola</taxon>
    </lineage>
</organism>